<evidence type="ECO:0000313" key="2">
    <source>
        <dbReference type="EMBL" id="CAD9170491.1"/>
    </source>
</evidence>
<accession>A0A7S1WIM6</accession>
<gene>
    <name evidence="2" type="ORF">ACAT0790_LOCUS47260</name>
</gene>
<dbReference type="EMBL" id="HBGE01079053">
    <property type="protein sequence ID" value="CAD9170491.1"/>
    <property type="molecule type" value="Transcribed_RNA"/>
</dbReference>
<reference evidence="2" key="1">
    <citation type="submission" date="2021-01" db="EMBL/GenBank/DDBJ databases">
        <authorList>
            <person name="Corre E."/>
            <person name="Pelletier E."/>
            <person name="Niang G."/>
            <person name="Scheremetjew M."/>
            <person name="Finn R."/>
            <person name="Kale V."/>
            <person name="Holt S."/>
            <person name="Cochrane G."/>
            <person name="Meng A."/>
            <person name="Brown T."/>
            <person name="Cohen L."/>
        </authorList>
    </citation>
    <scope>NUCLEOTIDE SEQUENCE</scope>
    <source>
        <strain evidence="2">OF101</strain>
    </source>
</reference>
<evidence type="ECO:0000256" key="1">
    <source>
        <dbReference type="SAM" id="SignalP"/>
    </source>
</evidence>
<feature type="signal peptide" evidence="1">
    <location>
        <begin position="1"/>
        <end position="22"/>
    </location>
</feature>
<feature type="chain" id="PRO_5030739815" evidence="1">
    <location>
        <begin position="23"/>
        <end position="145"/>
    </location>
</feature>
<dbReference type="AlphaFoldDB" id="A0A7S1WIM6"/>
<sequence length="145" mass="15153">MAGVARLRMLLAVLLMPSLAASARLAASAGAAARRAPPPTPVGAMPARDKDGAFATKADACAACKYVATGSCAMYKTCTCYAANAFFKTAGLPEPTDGSNWKWACGNEGGDKYELCFKVTWSESQQIYQDSFGDAVDPNSPKCPV</sequence>
<proteinExistence type="predicted"/>
<organism evidence="2">
    <name type="scientific">Alexandrium catenella</name>
    <name type="common">Red tide dinoflagellate</name>
    <name type="synonym">Gonyaulax catenella</name>
    <dbReference type="NCBI Taxonomy" id="2925"/>
    <lineage>
        <taxon>Eukaryota</taxon>
        <taxon>Sar</taxon>
        <taxon>Alveolata</taxon>
        <taxon>Dinophyceae</taxon>
        <taxon>Gonyaulacales</taxon>
        <taxon>Pyrocystaceae</taxon>
        <taxon>Alexandrium</taxon>
    </lineage>
</organism>
<keyword evidence="1" id="KW-0732">Signal</keyword>
<protein>
    <submittedName>
        <fullName evidence="2">Uncharacterized protein</fullName>
    </submittedName>
</protein>
<name>A0A7S1WIM6_ALECA</name>